<evidence type="ECO:0000313" key="2">
    <source>
        <dbReference type="Proteomes" id="UP000199438"/>
    </source>
</evidence>
<dbReference type="SFLD" id="SFLDS00003">
    <property type="entry name" value="Haloacid_Dehalogenase"/>
    <property type="match status" value="1"/>
</dbReference>
<dbReference type="PROSITE" id="PS01228">
    <property type="entry name" value="COF_1"/>
    <property type="match status" value="1"/>
</dbReference>
<gene>
    <name evidence="1" type="ORF">SAMN04487907_108135</name>
</gene>
<dbReference type="Gene3D" id="3.40.50.1000">
    <property type="entry name" value="HAD superfamily/HAD-like"/>
    <property type="match status" value="1"/>
</dbReference>
<keyword evidence="2" id="KW-1185">Reference proteome</keyword>
<organism evidence="1 2">
    <name type="scientific">Zunongwangia mangrovi</name>
    <dbReference type="NCBI Taxonomy" id="1334022"/>
    <lineage>
        <taxon>Bacteria</taxon>
        <taxon>Pseudomonadati</taxon>
        <taxon>Bacteroidota</taxon>
        <taxon>Flavobacteriia</taxon>
        <taxon>Flavobacteriales</taxon>
        <taxon>Flavobacteriaceae</taxon>
        <taxon>Zunongwangia</taxon>
    </lineage>
</organism>
<dbReference type="Proteomes" id="UP000199438">
    <property type="component" value="Unassembled WGS sequence"/>
</dbReference>
<evidence type="ECO:0000313" key="1">
    <source>
        <dbReference type="EMBL" id="SFC75792.1"/>
    </source>
</evidence>
<dbReference type="RefSeq" id="WP_092544181.1">
    <property type="nucleotide sequence ID" value="NZ_FOKV01000008.1"/>
</dbReference>
<dbReference type="GO" id="GO:0005829">
    <property type="term" value="C:cytosol"/>
    <property type="evidence" value="ECO:0007669"/>
    <property type="project" value="TreeGrafter"/>
</dbReference>
<protein>
    <recommendedName>
        <fullName evidence="3">Cof subfamily of IIB subfamily of haloacid dehalogenase superfamily/HAD-superfamily hydrolase, subfamily IIB</fullName>
    </recommendedName>
</protein>
<dbReference type="NCBIfam" id="TIGR00099">
    <property type="entry name" value="Cof-subfamily"/>
    <property type="match status" value="1"/>
</dbReference>
<accession>A0A1I1LTG6</accession>
<dbReference type="InterPro" id="IPR036412">
    <property type="entry name" value="HAD-like_sf"/>
</dbReference>
<proteinExistence type="predicted"/>
<dbReference type="Pfam" id="PF08282">
    <property type="entry name" value="Hydrolase_3"/>
    <property type="match status" value="1"/>
</dbReference>
<dbReference type="NCBIfam" id="TIGR01484">
    <property type="entry name" value="HAD-SF-IIB"/>
    <property type="match status" value="1"/>
</dbReference>
<dbReference type="SFLD" id="SFLDG01140">
    <property type="entry name" value="C2.B:_Phosphomannomutase_and_P"/>
    <property type="match status" value="1"/>
</dbReference>
<dbReference type="GO" id="GO:0000287">
    <property type="term" value="F:magnesium ion binding"/>
    <property type="evidence" value="ECO:0007669"/>
    <property type="project" value="TreeGrafter"/>
</dbReference>
<dbReference type="EMBL" id="FOKV01000008">
    <property type="protein sequence ID" value="SFC75792.1"/>
    <property type="molecule type" value="Genomic_DNA"/>
</dbReference>
<dbReference type="STRING" id="1334022.SAMN04487907_108135"/>
<dbReference type="SUPFAM" id="SSF56784">
    <property type="entry name" value="HAD-like"/>
    <property type="match status" value="1"/>
</dbReference>
<dbReference type="InterPro" id="IPR000150">
    <property type="entry name" value="Cof"/>
</dbReference>
<dbReference type="OrthoDB" id="9814970at2"/>
<evidence type="ECO:0008006" key="3">
    <source>
        <dbReference type="Google" id="ProtNLM"/>
    </source>
</evidence>
<dbReference type="InterPro" id="IPR006379">
    <property type="entry name" value="HAD-SF_hydro_IIB"/>
</dbReference>
<dbReference type="Gene3D" id="3.30.1240.10">
    <property type="match status" value="1"/>
</dbReference>
<dbReference type="GO" id="GO:0016791">
    <property type="term" value="F:phosphatase activity"/>
    <property type="evidence" value="ECO:0007669"/>
    <property type="project" value="TreeGrafter"/>
</dbReference>
<name>A0A1I1LTG6_9FLAO</name>
<dbReference type="PANTHER" id="PTHR10000">
    <property type="entry name" value="PHOSPHOSERINE PHOSPHATASE"/>
    <property type="match status" value="1"/>
</dbReference>
<dbReference type="AlphaFoldDB" id="A0A1I1LTG6"/>
<dbReference type="InterPro" id="IPR023214">
    <property type="entry name" value="HAD_sf"/>
</dbReference>
<reference evidence="2" key="1">
    <citation type="submission" date="2016-10" db="EMBL/GenBank/DDBJ databases">
        <authorList>
            <person name="Varghese N."/>
            <person name="Submissions S."/>
        </authorList>
    </citation>
    <scope>NUCLEOTIDE SEQUENCE [LARGE SCALE GENOMIC DNA]</scope>
    <source>
        <strain evidence="2">DSM 24499</strain>
    </source>
</reference>
<sequence>MKYKIVFSDIDGTLLNKERELSPLTIKMIKEVKEQVPVVLISARMPEAMHHLQEELDIRELPIIAYNGGLVLVNDKAISSVVIPLDTLKSIHDFNTENDLNVHLSLYHHDEWYVPQTDFWAEREENNTKVAPQIKANAEVIEKWTSENKGPHKIMAMGDEDKIDKISEFLSKNYSEDLHFYRSNKNYLEIANKKISKFSAIEYLLENHFKISTEDTIAFGDNYNDVEMVGGVGMGVAVSNARQEVKDVATTITGHGKEDGVAQSLHKIFSL</sequence>
<dbReference type="PANTHER" id="PTHR10000:SF8">
    <property type="entry name" value="HAD SUPERFAMILY HYDROLASE-LIKE, TYPE 3"/>
    <property type="match status" value="1"/>
</dbReference>